<feature type="region of interest" description="Disordered" evidence="2">
    <location>
        <begin position="904"/>
        <end position="931"/>
    </location>
</feature>
<evidence type="ECO:0000256" key="3">
    <source>
        <dbReference type="SAM" id="Phobius"/>
    </source>
</evidence>
<evidence type="ECO:0000259" key="4">
    <source>
        <dbReference type="PROSITE" id="PS01031"/>
    </source>
</evidence>
<feature type="region of interest" description="Disordered" evidence="2">
    <location>
        <begin position="267"/>
        <end position="378"/>
    </location>
</feature>
<feature type="compositionally biased region" description="Basic and acidic residues" evidence="2">
    <location>
        <begin position="1774"/>
        <end position="1802"/>
    </location>
</feature>
<name>A0A8T0JZ83_PHAAN</name>
<feature type="region of interest" description="Disordered" evidence="2">
    <location>
        <begin position="1223"/>
        <end position="1311"/>
    </location>
</feature>
<feature type="compositionally biased region" description="Basic and acidic residues" evidence="2">
    <location>
        <begin position="1719"/>
        <end position="1731"/>
    </location>
</feature>
<feature type="transmembrane region" description="Helical" evidence="3">
    <location>
        <begin position="2118"/>
        <end position="2138"/>
    </location>
</feature>
<evidence type="ECO:0000313" key="6">
    <source>
        <dbReference type="Proteomes" id="UP000743370"/>
    </source>
</evidence>
<feature type="region of interest" description="Disordered" evidence="2">
    <location>
        <begin position="1706"/>
        <end position="1744"/>
    </location>
</feature>
<feature type="region of interest" description="Disordered" evidence="2">
    <location>
        <begin position="1774"/>
        <end position="1900"/>
    </location>
</feature>
<keyword evidence="3" id="KW-1133">Transmembrane helix</keyword>
<dbReference type="InterPro" id="IPR008978">
    <property type="entry name" value="HSP20-like_chaperone"/>
</dbReference>
<feature type="compositionally biased region" description="Basic and acidic residues" evidence="2">
    <location>
        <begin position="181"/>
        <end position="229"/>
    </location>
</feature>
<evidence type="ECO:0000313" key="5">
    <source>
        <dbReference type="EMBL" id="KAG2384603.1"/>
    </source>
</evidence>
<feature type="transmembrane region" description="Helical" evidence="3">
    <location>
        <begin position="2150"/>
        <end position="2170"/>
    </location>
</feature>
<feature type="compositionally biased region" description="Basic and acidic residues" evidence="2">
    <location>
        <begin position="1089"/>
        <end position="1107"/>
    </location>
</feature>
<proteinExistence type="inferred from homology"/>
<dbReference type="SUPFAM" id="SSF49764">
    <property type="entry name" value="HSP20-like chaperones"/>
    <property type="match status" value="1"/>
</dbReference>
<gene>
    <name evidence="5" type="ORF">HKW66_Vig0116940</name>
</gene>
<feature type="region of interest" description="Disordered" evidence="2">
    <location>
        <begin position="1441"/>
        <end position="1474"/>
    </location>
</feature>
<feature type="compositionally biased region" description="Polar residues" evidence="2">
    <location>
        <begin position="426"/>
        <end position="444"/>
    </location>
</feature>
<dbReference type="PROSITE" id="PS01031">
    <property type="entry name" value="SHSP"/>
    <property type="match status" value="1"/>
</dbReference>
<feature type="compositionally biased region" description="Basic and acidic residues" evidence="2">
    <location>
        <begin position="1809"/>
        <end position="1881"/>
    </location>
</feature>
<feature type="region of interest" description="Disordered" evidence="2">
    <location>
        <begin position="1183"/>
        <end position="1206"/>
    </location>
</feature>
<feature type="region of interest" description="Disordered" evidence="2">
    <location>
        <begin position="1059"/>
        <end position="1107"/>
    </location>
</feature>
<feature type="region of interest" description="Disordered" evidence="2">
    <location>
        <begin position="579"/>
        <end position="604"/>
    </location>
</feature>
<feature type="compositionally biased region" description="Basic and acidic residues" evidence="2">
    <location>
        <begin position="501"/>
        <end position="513"/>
    </location>
</feature>
<feature type="compositionally biased region" description="Acidic residues" evidence="2">
    <location>
        <begin position="2021"/>
        <end position="2036"/>
    </location>
</feature>
<dbReference type="CDD" id="cd06464">
    <property type="entry name" value="ACD_sHsps-like"/>
    <property type="match status" value="1"/>
</dbReference>
<evidence type="ECO:0000256" key="1">
    <source>
        <dbReference type="PROSITE-ProRule" id="PRU00285"/>
    </source>
</evidence>
<feature type="region of interest" description="Disordered" evidence="2">
    <location>
        <begin position="396"/>
        <end position="555"/>
    </location>
</feature>
<reference evidence="5 6" key="1">
    <citation type="submission" date="2020-05" db="EMBL/GenBank/DDBJ databases">
        <title>Vigna angularis (adzuki bean) Var. LongXiaoDou No. 4 denovo assembly.</title>
        <authorList>
            <person name="Xiang H."/>
        </authorList>
    </citation>
    <scope>NUCLEOTIDE SEQUENCE [LARGE SCALE GENOMIC DNA]</scope>
    <source>
        <tissue evidence="5">Leaf</tissue>
    </source>
</reference>
<feature type="compositionally biased region" description="Basic and acidic residues" evidence="2">
    <location>
        <begin position="282"/>
        <end position="306"/>
    </location>
</feature>
<feature type="compositionally biased region" description="Basic and acidic residues" evidence="2">
    <location>
        <begin position="338"/>
        <end position="360"/>
    </location>
</feature>
<feature type="transmembrane region" description="Helical" evidence="3">
    <location>
        <begin position="2176"/>
        <end position="2201"/>
    </location>
</feature>
<feature type="compositionally biased region" description="Basic and acidic residues" evidence="2">
    <location>
        <begin position="1636"/>
        <end position="1650"/>
    </location>
</feature>
<organism evidence="5 6">
    <name type="scientific">Phaseolus angularis</name>
    <name type="common">Azuki bean</name>
    <name type="synonym">Vigna angularis</name>
    <dbReference type="NCBI Taxonomy" id="3914"/>
    <lineage>
        <taxon>Eukaryota</taxon>
        <taxon>Viridiplantae</taxon>
        <taxon>Streptophyta</taxon>
        <taxon>Embryophyta</taxon>
        <taxon>Tracheophyta</taxon>
        <taxon>Spermatophyta</taxon>
        <taxon>Magnoliopsida</taxon>
        <taxon>eudicotyledons</taxon>
        <taxon>Gunneridae</taxon>
        <taxon>Pentapetalae</taxon>
        <taxon>rosids</taxon>
        <taxon>fabids</taxon>
        <taxon>Fabales</taxon>
        <taxon>Fabaceae</taxon>
        <taxon>Papilionoideae</taxon>
        <taxon>50 kb inversion clade</taxon>
        <taxon>NPAAA clade</taxon>
        <taxon>indigoferoid/millettioid clade</taxon>
        <taxon>Phaseoleae</taxon>
        <taxon>Vigna</taxon>
    </lineage>
</organism>
<feature type="region of interest" description="Disordered" evidence="2">
    <location>
        <begin position="1552"/>
        <end position="1593"/>
    </location>
</feature>
<dbReference type="InterPro" id="IPR002068">
    <property type="entry name" value="A-crystallin/Hsp20_dom"/>
</dbReference>
<feature type="compositionally biased region" description="Basic and acidic residues" evidence="2">
    <location>
        <begin position="1059"/>
        <end position="1081"/>
    </location>
</feature>
<feature type="compositionally biased region" description="Basic and acidic residues" evidence="2">
    <location>
        <begin position="2063"/>
        <end position="2079"/>
    </location>
</feature>
<keyword evidence="3" id="KW-0812">Transmembrane</keyword>
<feature type="compositionally biased region" description="Basic and acidic residues" evidence="2">
    <location>
        <begin position="1965"/>
        <end position="1979"/>
    </location>
</feature>
<dbReference type="EMBL" id="JABFOF010000008">
    <property type="protein sequence ID" value="KAG2384603.1"/>
    <property type="molecule type" value="Genomic_DNA"/>
</dbReference>
<feature type="compositionally biased region" description="Basic and acidic residues" evidence="2">
    <location>
        <begin position="1223"/>
        <end position="1280"/>
    </location>
</feature>
<comment type="similarity">
    <text evidence="1">Belongs to the small heat shock protein (HSP20) family.</text>
</comment>
<feature type="compositionally biased region" description="Basic and acidic residues" evidence="2">
    <location>
        <begin position="139"/>
        <end position="157"/>
    </location>
</feature>
<keyword evidence="3" id="KW-0472">Membrane</keyword>
<accession>A0A8T0JZ83</accession>
<feature type="compositionally biased region" description="Basic and acidic residues" evidence="2">
    <location>
        <begin position="1441"/>
        <end position="1466"/>
    </location>
</feature>
<feature type="compositionally biased region" description="Basic and acidic residues" evidence="2">
    <location>
        <begin position="1562"/>
        <end position="1574"/>
    </location>
</feature>
<sequence length="2214" mass="252174">MDLELGLKITKTRDDIASISEYRLAKAGPVFQSRETNTAFILTAHLKGFKKNNINIKISEDGNKISVSGEKPVQNILMMGWLMHRKEVDVAGFNKVFRIPDGVKLDGIKAKYDEDEWIMNIIMPKLVKGICGVKIKEVKEEESDGRRSEQEKSEGDHIPSAVGETSQKGSKESEVQEMEESEHSMEKKEEVSNKMLDDSNRKITKDTVHKELEESKVGTDGENGDSFREVGKEEYEVKKTSEPEQKVGVATSQKIGEASQKEIKELKLKNEDGRVKPSAKGKSVDEGMPKDIGGDTRQDKELKVQEMEGNEGFVEKEEKGASENMLDDANANIIGEVIQKEEESKSEIKERDGESVKENNVRAGHKGMKISEIEQNVGADVTQNIGDKIQRVSKDSVIEQMGGNKSIVENMEREEPEEMVVEANVSTEGETLGESNQKQFGEPSSETEDRLNESLKENRMETMKAPQLDQNVDDQIPANIGGISQEGYKESRIQWKKKTKSIKENMDEGKSEKIPIQASKDGKKHIYGKSMQENIKKPRIQTGNKDHILPKIETGNGDQVYDGVKAGKEEFDLMEIRRKEFPQKLPKGTTEDGKRLSVSKMQETEDVKEAKIKTKWKDNEYLVDKDEGEELRRMHKEAKKDLAKKTLQENADVKEEMSKRKDEGIEKFEDKGERKEHNRLYMEAKDFKKEKIQENEDIHEAILKREGKNNEHFGDKRGENPERMHMEAKKNIAKEIMQETYGVKEAIVKGKGEEIGNFTDKGEGEEPTKIITHAKKELTKETEQENEKVKEAMLKTKDKEIEHFVDKGEPKSMDVEPKKGLTAKTMQKSEHVREAMVKGEGNGYKYFVNKGVSEGPKRMHIGPKKDMAKEKLQEIEGSKETMVKIKGKEIENFVVKDGGEENKKMNMKLKKESTKETKKGSENVKEAMGKMKGKETKYFVDKGEGEELKSMNVEAKNEDDKECKDCECFVDKGEGEETKRMLIEPKNVAKETMQEIKGVKEAMVKRKGKEIENLADKDEVGELTKMLPKSNKELTKEKKQQSEKIKEVMVKRNGKETEYFADKGEDKEPKSMYVEEKKDLTTKTTQESEEPKRMHIKPKDITKDTIPKTGVKEAKVKTKDKEIGNFVHKYDGEEHIKMLVKELPKERDKEREKFKEVMVQKKVKETEYSMDKGEDEEPITMHVEAEKDLTSKSILESEDVREEVVETEGKDYEYFVDKGESEELKMTNMETKKNTGKESMQETKGAKEAMAKRKGKEIGSFEKGEDKETKRVHVEDKKDLTTVTVQESDGADEGNVNKCFSDEGEDEEPNRMYLETRKDFREETLHESENVKNVKVKSEGKDIECFADKSADKESIRMLMGTKRDLTKEEVHEKDDVKETMIKRKGKEIEYFVDNSEGEVEEYKRMHIEEKKNLATKTMHEIEDANEVMVKSKENEIENFGKESKIRETKKDSTKVTMKESDDTRKAMVKRKGKEVECLVDKGEEPKWMHTEAKKDLTTKTREEREVIREAMVKREGEEEMDYFLEKGEDEKDIPKEKIQIVEKIKHGITDNDQRNVLGKTTEGKSEVPSEEGPKLVGEQDGSRGLKVSNIEDPKEIIKEEMAETENLMEKVQWQKSKKGEEARRVIQKNTATEILQKETESNNERKSREGPNVPNNMVKVVFEVLGTFQAMLPKKVMEAIGQNKDKNEYVTVKLKAEGSIKMHVEPIEAFDEDETEERSEKEVRKPELKSTDQISGKENVDFGVFDGRKRPQFLEIGETQGAKEDNAQIEECAKKIDGDQSEKIQVEEKGRKSSQKGREGPKIQTMVKDQHRLQEEKEKPLGKTTAAEDKKPKMGEITPEFEKASGFKMAEENSHESSKREHQIMTPKKEVEKSKKEEHSPMPTASQRKEPLELSLPSKDYKTSKIEEVQQKEGKITMHLLEATFSKEGELAQAIATHSKEKSEIDELQVNQLPSPSTEMGSTEPRESEKYGLKEDGYKAVSLDHMQEGKDETDEPSKFPSSSSTQPFEVEGKDKINASCDDESQDSDTDSEIDGETSNQGETDEEVVQRETPQPESPEDQQCTHKALEESNGTHEIEEEKTDEQGDESDQEELDEQKEGEEEAIGGKKDQKRSKKLIISTIIAGSALLASGIFLIIRQRRSIKGNIFDAALAIGVGLFGDPLAALVRIRERMPWLLVEIGVAPGSARFGLVINLCLLLLPLPSHRFSILLHL</sequence>
<feature type="region of interest" description="Disordered" evidence="2">
    <location>
        <begin position="139"/>
        <end position="229"/>
    </location>
</feature>
<evidence type="ECO:0000256" key="2">
    <source>
        <dbReference type="SAM" id="MobiDB-lite"/>
    </source>
</evidence>
<feature type="region of interest" description="Disordered" evidence="2">
    <location>
        <begin position="702"/>
        <end position="723"/>
    </location>
</feature>
<feature type="domain" description="SHSP" evidence="4">
    <location>
        <begin position="21"/>
        <end position="141"/>
    </location>
</feature>
<feature type="compositionally biased region" description="Acidic residues" evidence="2">
    <location>
        <begin position="1709"/>
        <end position="1718"/>
    </location>
</feature>
<feature type="region of interest" description="Disordered" evidence="2">
    <location>
        <begin position="1615"/>
        <end position="1655"/>
    </location>
</feature>
<feature type="compositionally biased region" description="Polar residues" evidence="2">
    <location>
        <begin position="1950"/>
        <end position="1962"/>
    </location>
</feature>
<protein>
    <recommendedName>
        <fullName evidence="4">SHSP domain-containing protein</fullName>
    </recommendedName>
</protein>
<dbReference type="Gene3D" id="2.60.40.790">
    <property type="match status" value="1"/>
</dbReference>
<feature type="region of interest" description="Disordered" evidence="2">
    <location>
        <begin position="1933"/>
        <end position="2111"/>
    </location>
</feature>
<feature type="compositionally biased region" description="Basic and acidic residues" evidence="2">
    <location>
        <begin position="447"/>
        <end position="462"/>
    </location>
</feature>
<comment type="caution">
    <text evidence="5">The sequence shown here is derived from an EMBL/GenBank/DDBJ whole genome shotgun (WGS) entry which is preliminary data.</text>
</comment>
<feature type="compositionally biased region" description="Acidic residues" evidence="2">
    <location>
        <begin position="2080"/>
        <end position="2105"/>
    </location>
</feature>
<feature type="region of interest" description="Disordered" evidence="2">
    <location>
        <begin position="649"/>
        <end position="673"/>
    </location>
</feature>
<dbReference type="Proteomes" id="UP000743370">
    <property type="component" value="Unassembled WGS sequence"/>
</dbReference>